<comment type="caution">
    <text evidence="8">The sequence shown here is derived from an EMBL/GenBank/DDBJ whole genome shotgun (WGS) entry which is preliminary data.</text>
</comment>
<keyword evidence="3 5" id="KW-0472">Membrane</keyword>
<proteinExistence type="predicted"/>
<dbReference type="SUPFAM" id="SSF55961">
    <property type="entry name" value="Bet v1-like"/>
    <property type="match status" value="1"/>
</dbReference>
<evidence type="ECO:0000256" key="2">
    <source>
        <dbReference type="ARBA" id="ARBA00022692"/>
    </source>
</evidence>
<dbReference type="GO" id="GO:0031902">
    <property type="term" value="C:late endosome membrane"/>
    <property type="evidence" value="ECO:0007669"/>
    <property type="project" value="TreeGrafter"/>
</dbReference>
<dbReference type="PRINTS" id="PR00978">
    <property type="entry name" value="STARPROTEIN"/>
</dbReference>
<feature type="domain" description="MENTAL" evidence="7">
    <location>
        <begin position="1"/>
        <end position="154"/>
    </location>
</feature>
<dbReference type="Gene3D" id="3.30.530.20">
    <property type="match status" value="1"/>
</dbReference>
<evidence type="ECO:0000259" key="6">
    <source>
        <dbReference type="PROSITE" id="PS50848"/>
    </source>
</evidence>
<sequence length="409" mass="46801">MSFLKISMIAGESLQSAFINQVVHYHIKTSLFDIVMAAICRFTVLLLFYALLHLDHWIIVALTTATTCAFLITKVFLFDWSICNQPVFQVLLILTSFVLAWVEAWFFDIRVLPQETQARNWFRNFTSNEREPLLRGVTSESRQYTSIEPGTFFTPIDSPDHSDHEDDENFTKPGSSRSLSKTSETFPPKSLPKLTTEVIEDYKRRANALVQTCHDLLQSKDWQIQNIMSNGDIIFYMNRPKEGKTLKIVGNIEAPAGILVNRLFDEIELSPSWNKLVTESKKLQCIDENTDIVYQATSAQGGGIIGARDFVILRHRIQYGNYYINSGTSVPFTSLPNRSNVVRAENNVSCWAAERLPNDDSKCRFTWIINTNLKGWLPQKVVDKSMSTALIDFMSYVRNYMNDTQRSIT</sequence>
<feature type="transmembrane region" description="Helical" evidence="5">
    <location>
        <begin position="31"/>
        <end position="51"/>
    </location>
</feature>
<dbReference type="GO" id="GO:0005765">
    <property type="term" value="C:lysosomal membrane"/>
    <property type="evidence" value="ECO:0007669"/>
    <property type="project" value="TreeGrafter"/>
</dbReference>
<dbReference type="EMBL" id="JAHYIQ010000012">
    <property type="protein sequence ID" value="KAK1127507.1"/>
    <property type="molecule type" value="Genomic_DNA"/>
</dbReference>
<name>A0AA40FY40_9HYME</name>
<gene>
    <name evidence="8" type="ORF">K0M31_004041</name>
</gene>
<reference evidence="8" key="1">
    <citation type="submission" date="2021-10" db="EMBL/GenBank/DDBJ databases">
        <title>Melipona bicolor Genome sequencing and assembly.</title>
        <authorList>
            <person name="Araujo N.S."/>
            <person name="Arias M.C."/>
        </authorList>
    </citation>
    <scope>NUCLEOTIDE SEQUENCE</scope>
    <source>
        <strain evidence="8">USP_2M_L1-L4_2017</strain>
        <tissue evidence="8">Whole body</tissue>
    </source>
</reference>
<dbReference type="InterPro" id="IPR023393">
    <property type="entry name" value="START-like_dom_sf"/>
</dbReference>
<dbReference type="AlphaFoldDB" id="A0AA40FY40"/>
<feature type="domain" description="START" evidence="6">
    <location>
        <begin position="218"/>
        <end position="406"/>
    </location>
</feature>
<feature type="compositionally biased region" description="Polar residues" evidence="4">
    <location>
        <begin position="172"/>
        <end position="185"/>
    </location>
</feature>
<dbReference type="GO" id="GO:0008289">
    <property type="term" value="F:lipid binding"/>
    <property type="evidence" value="ECO:0007669"/>
    <property type="project" value="InterPro"/>
</dbReference>
<dbReference type="InterPro" id="IPR019498">
    <property type="entry name" value="MENTAL"/>
</dbReference>
<evidence type="ECO:0000256" key="1">
    <source>
        <dbReference type="ARBA" id="ARBA00004141"/>
    </source>
</evidence>
<evidence type="ECO:0008006" key="10">
    <source>
        <dbReference type="Google" id="ProtNLM"/>
    </source>
</evidence>
<evidence type="ECO:0000259" key="7">
    <source>
        <dbReference type="PROSITE" id="PS51439"/>
    </source>
</evidence>
<dbReference type="PANTHER" id="PTHR46121">
    <property type="entry name" value="STEROIDOGENIC ACUTE REGULATORY PROTEIN-LIKE"/>
    <property type="match status" value="1"/>
</dbReference>
<evidence type="ECO:0000256" key="3">
    <source>
        <dbReference type="ARBA" id="ARBA00023136"/>
    </source>
</evidence>
<dbReference type="Proteomes" id="UP001177670">
    <property type="component" value="Unassembled WGS sequence"/>
</dbReference>
<evidence type="ECO:0000256" key="4">
    <source>
        <dbReference type="SAM" id="MobiDB-lite"/>
    </source>
</evidence>
<protein>
    <recommendedName>
        <fullName evidence="10">StAR-related lipid transfer protein 3</fullName>
    </recommendedName>
</protein>
<feature type="transmembrane region" description="Helical" evidence="5">
    <location>
        <begin position="90"/>
        <end position="107"/>
    </location>
</feature>
<dbReference type="SMART" id="SM00234">
    <property type="entry name" value="START"/>
    <property type="match status" value="1"/>
</dbReference>
<dbReference type="Pfam" id="PF01852">
    <property type="entry name" value="START"/>
    <property type="match status" value="1"/>
</dbReference>
<feature type="transmembrane region" description="Helical" evidence="5">
    <location>
        <begin position="57"/>
        <end position="78"/>
    </location>
</feature>
<dbReference type="GO" id="GO:0140284">
    <property type="term" value="C:endoplasmic reticulum-endosome membrane contact site"/>
    <property type="evidence" value="ECO:0007669"/>
    <property type="project" value="TreeGrafter"/>
</dbReference>
<keyword evidence="2 5" id="KW-0812">Transmembrane</keyword>
<accession>A0AA40FY40</accession>
<keyword evidence="5" id="KW-1133">Transmembrane helix</keyword>
<dbReference type="Pfam" id="PF10457">
    <property type="entry name" value="MENTAL"/>
    <property type="match status" value="1"/>
</dbReference>
<evidence type="ECO:0000313" key="8">
    <source>
        <dbReference type="EMBL" id="KAK1127507.1"/>
    </source>
</evidence>
<comment type="subcellular location">
    <subcellularLocation>
        <location evidence="1">Membrane</location>
        <topology evidence="1">Multi-pass membrane protein</topology>
    </subcellularLocation>
</comment>
<dbReference type="PROSITE" id="PS50848">
    <property type="entry name" value="START"/>
    <property type="match status" value="1"/>
</dbReference>
<dbReference type="PROSITE" id="PS51439">
    <property type="entry name" value="MENTAL"/>
    <property type="match status" value="1"/>
</dbReference>
<dbReference type="PANTHER" id="PTHR46121:SF4">
    <property type="entry name" value="STEROIDOGENIC ACUTE REGULATORY PROTEIN-LIKE"/>
    <property type="match status" value="1"/>
</dbReference>
<dbReference type="InterPro" id="IPR000799">
    <property type="entry name" value="StAR-like"/>
</dbReference>
<evidence type="ECO:0000256" key="5">
    <source>
        <dbReference type="SAM" id="Phobius"/>
    </source>
</evidence>
<dbReference type="GO" id="GO:0005789">
    <property type="term" value="C:endoplasmic reticulum membrane"/>
    <property type="evidence" value="ECO:0007669"/>
    <property type="project" value="TreeGrafter"/>
</dbReference>
<feature type="region of interest" description="Disordered" evidence="4">
    <location>
        <begin position="149"/>
        <end position="190"/>
    </location>
</feature>
<evidence type="ECO:0000313" key="9">
    <source>
        <dbReference type="Proteomes" id="UP001177670"/>
    </source>
</evidence>
<dbReference type="InterPro" id="IPR002913">
    <property type="entry name" value="START_lipid-bd_dom"/>
</dbReference>
<dbReference type="GO" id="GO:0099044">
    <property type="term" value="P:vesicle tethering to endoplasmic reticulum"/>
    <property type="evidence" value="ECO:0007669"/>
    <property type="project" value="TreeGrafter"/>
</dbReference>
<dbReference type="InterPro" id="IPR051869">
    <property type="entry name" value="STARD3"/>
</dbReference>
<organism evidence="8 9">
    <name type="scientific">Melipona bicolor</name>
    <dbReference type="NCBI Taxonomy" id="60889"/>
    <lineage>
        <taxon>Eukaryota</taxon>
        <taxon>Metazoa</taxon>
        <taxon>Ecdysozoa</taxon>
        <taxon>Arthropoda</taxon>
        <taxon>Hexapoda</taxon>
        <taxon>Insecta</taxon>
        <taxon>Pterygota</taxon>
        <taxon>Neoptera</taxon>
        <taxon>Endopterygota</taxon>
        <taxon>Hymenoptera</taxon>
        <taxon>Apocrita</taxon>
        <taxon>Aculeata</taxon>
        <taxon>Apoidea</taxon>
        <taxon>Anthophila</taxon>
        <taxon>Apidae</taxon>
        <taxon>Melipona</taxon>
    </lineage>
</organism>
<keyword evidence="9" id="KW-1185">Reference proteome</keyword>